<accession>A0A5S9IS71</accession>
<gene>
    <name evidence="1" type="ORF">UABAM_04080</name>
</gene>
<organism evidence="1 2">
    <name type="scientific">Uabimicrobium amorphum</name>
    <dbReference type="NCBI Taxonomy" id="2596890"/>
    <lineage>
        <taxon>Bacteria</taxon>
        <taxon>Pseudomonadati</taxon>
        <taxon>Planctomycetota</taxon>
        <taxon>Candidatus Uabimicrobiia</taxon>
        <taxon>Candidatus Uabimicrobiales</taxon>
        <taxon>Candidatus Uabimicrobiaceae</taxon>
        <taxon>Candidatus Uabimicrobium</taxon>
    </lineage>
</organism>
<protein>
    <recommendedName>
        <fullName evidence="3">Lipoprotein</fullName>
    </recommendedName>
</protein>
<evidence type="ECO:0008006" key="3">
    <source>
        <dbReference type="Google" id="ProtNLM"/>
    </source>
</evidence>
<dbReference type="AlphaFoldDB" id="A0A5S9IS71"/>
<proteinExistence type="predicted"/>
<dbReference type="KEGG" id="uam:UABAM_04080"/>
<dbReference type="EMBL" id="AP019860">
    <property type="protein sequence ID" value="BBM85705.1"/>
    <property type="molecule type" value="Genomic_DNA"/>
</dbReference>
<evidence type="ECO:0000313" key="1">
    <source>
        <dbReference type="EMBL" id="BBM85705.1"/>
    </source>
</evidence>
<name>A0A5S9IS71_UABAM</name>
<dbReference type="RefSeq" id="WP_151969795.1">
    <property type="nucleotide sequence ID" value="NZ_AP019860.1"/>
</dbReference>
<evidence type="ECO:0000313" key="2">
    <source>
        <dbReference type="Proteomes" id="UP000326354"/>
    </source>
</evidence>
<reference evidence="1 2" key="1">
    <citation type="submission" date="2019-08" db="EMBL/GenBank/DDBJ databases">
        <title>Complete genome sequence of Candidatus Uab amorphum.</title>
        <authorList>
            <person name="Shiratori T."/>
            <person name="Suzuki S."/>
            <person name="Kakizawa Y."/>
            <person name="Ishida K."/>
        </authorList>
    </citation>
    <scope>NUCLEOTIDE SEQUENCE [LARGE SCALE GENOMIC DNA]</scope>
    <source>
        <strain evidence="1 2">SRT547</strain>
    </source>
</reference>
<keyword evidence="2" id="KW-1185">Reference proteome</keyword>
<sequence length="62" mass="7668">MKKIFILLLLFSSAFIFVGCPFHGSPEHRRAHRKAIYQDYVEIHKFIDRHFWNYDWDDPYHN</sequence>
<dbReference type="Proteomes" id="UP000326354">
    <property type="component" value="Chromosome"/>
</dbReference>
<dbReference type="PROSITE" id="PS51257">
    <property type="entry name" value="PROKAR_LIPOPROTEIN"/>
    <property type="match status" value="1"/>
</dbReference>